<dbReference type="OrthoDB" id="8477976at2"/>
<gene>
    <name evidence="3" type="ORF">EUU23_13910</name>
</gene>
<dbReference type="Pfam" id="PF01464">
    <property type="entry name" value="SLT"/>
    <property type="match status" value="1"/>
</dbReference>
<feature type="domain" description="Transglycosylase SLT" evidence="2">
    <location>
        <begin position="18"/>
        <end position="70"/>
    </location>
</feature>
<dbReference type="Gene3D" id="1.10.530.10">
    <property type="match status" value="1"/>
</dbReference>
<dbReference type="RefSeq" id="WP_160354640.1">
    <property type="nucleotide sequence ID" value="NZ_SDWJ01000002.1"/>
</dbReference>
<dbReference type="InterPro" id="IPR008258">
    <property type="entry name" value="Transglycosylase_SLT_dom_1"/>
</dbReference>
<keyword evidence="4" id="KW-1185">Reference proteome</keyword>
<accession>A0A6I4M378</accession>
<comment type="similarity">
    <text evidence="1">Belongs to the virb1 family.</text>
</comment>
<dbReference type="Proteomes" id="UP000471147">
    <property type="component" value="Unassembled WGS sequence"/>
</dbReference>
<evidence type="ECO:0000259" key="2">
    <source>
        <dbReference type="Pfam" id="PF01464"/>
    </source>
</evidence>
<comment type="caution">
    <text evidence="3">The sequence shown here is derived from an EMBL/GenBank/DDBJ whole genome shotgun (WGS) entry which is preliminary data.</text>
</comment>
<evidence type="ECO:0000313" key="3">
    <source>
        <dbReference type="EMBL" id="MVZ98784.1"/>
    </source>
</evidence>
<dbReference type="SUPFAM" id="SSF53955">
    <property type="entry name" value="Lysozyme-like"/>
    <property type="match status" value="1"/>
</dbReference>
<dbReference type="AlphaFoldDB" id="A0A6I4M378"/>
<sequence length="260" mass="27813">MTRPINDTASPQRVTAAIAKASARTGVDFDYLMDQARIESGMRPDARAHTSSATGLYQFTKQTWLGTVKEHGASHGLDWAANAISKNADGTFSVADGSTRAAILDLRNNPEAAASMAAEFAADNGQYLQARIGTNPEPVDLYLAHFLGAEGAAKFLDAFQENPDQNAAPLFAEAARANQSIFYRTDGSARSLAEIRQNFASKLGNAPSGFPMISAQATRHAASSAQTRAPLEMATMEPMPKKLDLNFARNAYRRLSGISA</sequence>
<organism evidence="3 4">
    <name type="scientific">Sphingorhabdus profundilacus</name>
    <dbReference type="NCBI Taxonomy" id="2509718"/>
    <lineage>
        <taxon>Bacteria</taxon>
        <taxon>Pseudomonadati</taxon>
        <taxon>Pseudomonadota</taxon>
        <taxon>Alphaproteobacteria</taxon>
        <taxon>Sphingomonadales</taxon>
        <taxon>Sphingomonadaceae</taxon>
        <taxon>Sphingorhabdus</taxon>
    </lineage>
</organism>
<reference evidence="3 4" key="1">
    <citation type="submission" date="2019-01" db="EMBL/GenBank/DDBJ databases">
        <title>Sphingorhabdus lacus sp.nov., isolated from an oligotrophic freshwater lake.</title>
        <authorList>
            <person name="Park M."/>
        </authorList>
    </citation>
    <scope>NUCLEOTIDE SEQUENCE [LARGE SCALE GENOMIC DNA]</scope>
    <source>
        <strain evidence="3 4">IMCC26285</strain>
    </source>
</reference>
<protein>
    <submittedName>
        <fullName evidence="3">Lytic transglycosylase domain-containing protein</fullName>
    </submittedName>
</protein>
<name>A0A6I4M378_9SPHN</name>
<evidence type="ECO:0000313" key="4">
    <source>
        <dbReference type="Proteomes" id="UP000471147"/>
    </source>
</evidence>
<dbReference type="EMBL" id="SDWJ01000002">
    <property type="protein sequence ID" value="MVZ98784.1"/>
    <property type="molecule type" value="Genomic_DNA"/>
</dbReference>
<dbReference type="InterPro" id="IPR023346">
    <property type="entry name" value="Lysozyme-like_dom_sf"/>
</dbReference>
<proteinExistence type="inferred from homology"/>
<evidence type="ECO:0000256" key="1">
    <source>
        <dbReference type="ARBA" id="ARBA00009387"/>
    </source>
</evidence>